<protein>
    <submittedName>
        <fullName evidence="2">Uncharacterized protein</fullName>
    </submittedName>
</protein>
<dbReference type="AlphaFoldDB" id="A0ABD5UXI4"/>
<name>A0ABD5UXI4_9EURY</name>
<evidence type="ECO:0000313" key="3">
    <source>
        <dbReference type="Proteomes" id="UP001596296"/>
    </source>
</evidence>
<evidence type="ECO:0000256" key="1">
    <source>
        <dbReference type="SAM" id="MobiDB-lite"/>
    </source>
</evidence>
<dbReference type="EMBL" id="JBHSXL010000009">
    <property type="protein sequence ID" value="MFC6892852.1"/>
    <property type="molecule type" value="Genomic_DNA"/>
</dbReference>
<evidence type="ECO:0000313" key="2">
    <source>
        <dbReference type="EMBL" id="MFC6892852.1"/>
    </source>
</evidence>
<gene>
    <name evidence="2" type="ORF">ACFQE9_09575</name>
</gene>
<comment type="caution">
    <text evidence="2">The sequence shown here is derived from an EMBL/GenBank/DDBJ whole genome shotgun (WGS) entry which is preliminary data.</text>
</comment>
<accession>A0ABD5UXI4</accession>
<sequence length="84" mass="9763">MSTELPDRFDRDLAAPSETAARARRARRRGVALNVEWEEAFEMYTARANRDPRRFVRFTRCDRSVTDPIITRRGVNNGSSDEMD</sequence>
<organism evidence="2 3">
    <name type="scientific">Halopenitus salinus</name>
    <dbReference type="NCBI Taxonomy" id="1198295"/>
    <lineage>
        <taxon>Archaea</taxon>
        <taxon>Methanobacteriati</taxon>
        <taxon>Methanobacteriota</taxon>
        <taxon>Stenosarchaea group</taxon>
        <taxon>Halobacteria</taxon>
        <taxon>Halobacteriales</taxon>
        <taxon>Haloferacaceae</taxon>
        <taxon>Halopenitus</taxon>
    </lineage>
</organism>
<feature type="region of interest" description="Disordered" evidence="1">
    <location>
        <begin position="1"/>
        <end position="27"/>
    </location>
</feature>
<proteinExistence type="predicted"/>
<feature type="compositionally biased region" description="Basic and acidic residues" evidence="1">
    <location>
        <begin position="1"/>
        <end position="13"/>
    </location>
</feature>
<dbReference type="RefSeq" id="WP_379743841.1">
    <property type="nucleotide sequence ID" value="NZ_JBHSVN010000001.1"/>
</dbReference>
<dbReference type="Proteomes" id="UP001596296">
    <property type="component" value="Unassembled WGS sequence"/>
</dbReference>
<keyword evidence="3" id="KW-1185">Reference proteome</keyword>
<reference evidence="2 3" key="1">
    <citation type="journal article" date="2019" name="Int. J. Syst. Evol. Microbiol.">
        <title>The Global Catalogue of Microorganisms (GCM) 10K type strain sequencing project: providing services to taxonomists for standard genome sequencing and annotation.</title>
        <authorList>
            <consortium name="The Broad Institute Genomics Platform"/>
            <consortium name="The Broad Institute Genome Sequencing Center for Infectious Disease"/>
            <person name="Wu L."/>
            <person name="Ma J."/>
        </authorList>
    </citation>
    <scope>NUCLEOTIDE SEQUENCE [LARGE SCALE GENOMIC DNA]</scope>
    <source>
        <strain evidence="2 3">SKJ47</strain>
    </source>
</reference>